<proteinExistence type="inferred from homology"/>
<evidence type="ECO:0000256" key="4">
    <source>
        <dbReference type="RuleBase" id="RU000363"/>
    </source>
</evidence>
<dbReference type="PRINTS" id="PR00081">
    <property type="entry name" value="GDHRDH"/>
</dbReference>
<protein>
    <submittedName>
        <fullName evidence="5">Short-chain dehydrogenases/reductase</fullName>
    </submittedName>
</protein>
<dbReference type="GO" id="GO:0005783">
    <property type="term" value="C:endoplasmic reticulum"/>
    <property type="evidence" value="ECO:0007669"/>
    <property type="project" value="TreeGrafter"/>
</dbReference>
<dbReference type="GO" id="GO:0004806">
    <property type="term" value="F:triacylglycerol lipase activity"/>
    <property type="evidence" value="ECO:0007669"/>
    <property type="project" value="TreeGrafter"/>
</dbReference>
<organism evidence="5 6">
    <name type="scientific">Tothia fuscella</name>
    <dbReference type="NCBI Taxonomy" id="1048955"/>
    <lineage>
        <taxon>Eukaryota</taxon>
        <taxon>Fungi</taxon>
        <taxon>Dikarya</taxon>
        <taxon>Ascomycota</taxon>
        <taxon>Pezizomycotina</taxon>
        <taxon>Dothideomycetes</taxon>
        <taxon>Pleosporomycetidae</taxon>
        <taxon>Venturiales</taxon>
        <taxon>Cylindrosympodiaceae</taxon>
        <taxon>Tothia</taxon>
    </lineage>
</organism>
<accession>A0A9P4NI34</accession>
<dbReference type="PRINTS" id="PR00080">
    <property type="entry name" value="SDRFAMILY"/>
</dbReference>
<dbReference type="InterPro" id="IPR036291">
    <property type="entry name" value="NAD(P)-bd_dom_sf"/>
</dbReference>
<sequence>MADIKGTTPKRTVLITGCSDGGIGASLAIAFHKAGLHVYATALNPTKLTQVSTYDCVSKIPSLDILVNNAGAIYTMPFSDLSITKAKELFDLNVWSYLAVTQTFLPLLLKSRGMIVNQTSVGSVISLPFQSVYNASKAAMATFSDTQRLELEAFGITVVDLKTGGVKSSISTNNQATGDVTLPENSIYQPAREAVEKFMSGLGVLDNAMPTDQYAELVVADLLKKNPSSVIWRGSTAWEMFLIRLSTLSPNGALDGTIKKLTGVDVLEQKVQS</sequence>
<dbReference type="SUPFAM" id="SSF51735">
    <property type="entry name" value="NAD(P)-binding Rossmann-fold domains"/>
    <property type="match status" value="1"/>
</dbReference>
<dbReference type="GO" id="GO:0005811">
    <property type="term" value="C:lipid droplet"/>
    <property type="evidence" value="ECO:0007669"/>
    <property type="project" value="TreeGrafter"/>
</dbReference>
<evidence type="ECO:0000313" key="6">
    <source>
        <dbReference type="Proteomes" id="UP000800235"/>
    </source>
</evidence>
<dbReference type="GO" id="GO:0000140">
    <property type="term" value="F:acylglycerone-phosphate reductase (NADP+) activity"/>
    <property type="evidence" value="ECO:0007669"/>
    <property type="project" value="TreeGrafter"/>
</dbReference>
<dbReference type="GO" id="GO:0006654">
    <property type="term" value="P:phosphatidic acid biosynthetic process"/>
    <property type="evidence" value="ECO:0007669"/>
    <property type="project" value="TreeGrafter"/>
</dbReference>
<evidence type="ECO:0000256" key="3">
    <source>
        <dbReference type="ARBA" id="ARBA00023002"/>
    </source>
</evidence>
<dbReference type="Pfam" id="PF00106">
    <property type="entry name" value="adh_short"/>
    <property type="match status" value="1"/>
</dbReference>
<dbReference type="InterPro" id="IPR020904">
    <property type="entry name" value="Sc_DH/Rdtase_CS"/>
</dbReference>
<evidence type="ECO:0000313" key="5">
    <source>
        <dbReference type="EMBL" id="KAF2422414.1"/>
    </source>
</evidence>
<dbReference type="PANTHER" id="PTHR44169:SF6">
    <property type="entry name" value="NADPH-DEPENDENT 1-ACYLDIHYDROXYACETONE PHOSPHATE REDUCTASE"/>
    <property type="match status" value="1"/>
</dbReference>
<dbReference type="EMBL" id="MU007090">
    <property type="protein sequence ID" value="KAF2422414.1"/>
    <property type="molecule type" value="Genomic_DNA"/>
</dbReference>
<dbReference type="PANTHER" id="PTHR44169">
    <property type="entry name" value="NADPH-DEPENDENT 1-ACYLDIHYDROXYACETONE PHOSPHATE REDUCTASE"/>
    <property type="match status" value="1"/>
</dbReference>
<dbReference type="PROSITE" id="PS00061">
    <property type="entry name" value="ADH_SHORT"/>
    <property type="match status" value="1"/>
</dbReference>
<reference evidence="5" key="1">
    <citation type="journal article" date="2020" name="Stud. Mycol.">
        <title>101 Dothideomycetes genomes: a test case for predicting lifestyles and emergence of pathogens.</title>
        <authorList>
            <person name="Haridas S."/>
            <person name="Albert R."/>
            <person name="Binder M."/>
            <person name="Bloem J."/>
            <person name="Labutti K."/>
            <person name="Salamov A."/>
            <person name="Andreopoulos B."/>
            <person name="Baker S."/>
            <person name="Barry K."/>
            <person name="Bills G."/>
            <person name="Bluhm B."/>
            <person name="Cannon C."/>
            <person name="Castanera R."/>
            <person name="Culley D."/>
            <person name="Daum C."/>
            <person name="Ezra D."/>
            <person name="Gonzalez J."/>
            <person name="Henrissat B."/>
            <person name="Kuo A."/>
            <person name="Liang C."/>
            <person name="Lipzen A."/>
            <person name="Lutzoni F."/>
            <person name="Magnuson J."/>
            <person name="Mondo S."/>
            <person name="Nolan M."/>
            <person name="Ohm R."/>
            <person name="Pangilinan J."/>
            <person name="Park H.-J."/>
            <person name="Ramirez L."/>
            <person name="Alfaro M."/>
            <person name="Sun H."/>
            <person name="Tritt A."/>
            <person name="Yoshinaga Y."/>
            <person name="Zwiers L.-H."/>
            <person name="Turgeon B."/>
            <person name="Goodwin S."/>
            <person name="Spatafora J."/>
            <person name="Crous P."/>
            <person name="Grigoriev I."/>
        </authorList>
    </citation>
    <scope>NUCLEOTIDE SEQUENCE</scope>
    <source>
        <strain evidence="5">CBS 130266</strain>
    </source>
</reference>
<keyword evidence="3" id="KW-0560">Oxidoreductase</keyword>
<comment type="caution">
    <text evidence="5">The sequence shown here is derived from an EMBL/GenBank/DDBJ whole genome shotgun (WGS) entry which is preliminary data.</text>
</comment>
<evidence type="ECO:0000256" key="2">
    <source>
        <dbReference type="ARBA" id="ARBA00022857"/>
    </source>
</evidence>
<evidence type="ECO:0000256" key="1">
    <source>
        <dbReference type="ARBA" id="ARBA00006484"/>
    </source>
</evidence>
<dbReference type="InterPro" id="IPR002347">
    <property type="entry name" value="SDR_fam"/>
</dbReference>
<dbReference type="Proteomes" id="UP000800235">
    <property type="component" value="Unassembled WGS sequence"/>
</dbReference>
<gene>
    <name evidence="5" type="ORF">EJ08DRAFT_690015</name>
</gene>
<dbReference type="Gene3D" id="3.40.50.720">
    <property type="entry name" value="NAD(P)-binding Rossmann-like Domain"/>
    <property type="match status" value="1"/>
</dbReference>
<keyword evidence="2" id="KW-0521">NADP</keyword>
<comment type="similarity">
    <text evidence="1 4">Belongs to the short-chain dehydrogenases/reductases (SDR) family.</text>
</comment>
<dbReference type="GO" id="GO:0019433">
    <property type="term" value="P:triglyceride catabolic process"/>
    <property type="evidence" value="ECO:0007669"/>
    <property type="project" value="TreeGrafter"/>
</dbReference>
<dbReference type="AlphaFoldDB" id="A0A9P4NI34"/>
<dbReference type="OrthoDB" id="2102561at2759"/>
<keyword evidence="6" id="KW-1185">Reference proteome</keyword>
<name>A0A9P4NI34_9PEZI</name>